<dbReference type="OrthoDB" id="5131at2759"/>
<feature type="domain" description="JmjC" evidence="4">
    <location>
        <begin position="160"/>
        <end position="292"/>
    </location>
</feature>
<dbReference type="GO" id="GO:0016706">
    <property type="term" value="F:2-oxoglutarate-dependent dioxygenase activity"/>
    <property type="evidence" value="ECO:0007669"/>
    <property type="project" value="UniProtKB-UniRule"/>
</dbReference>
<comment type="subcellular location">
    <subcellularLocation>
        <location evidence="3">Nucleus</location>
    </subcellularLocation>
</comment>
<dbReference type="GO" id="GO:0005506">
    <property type="term" value="F:iron ion binding"/>
    <property type="evidence" value="ECO:0007669"/>
    <property type="project" value="UniProtKB-UniRule"/>
</dbReference>
<keyword evidence="3" id="KW-0560">Oxidoreductase</keyword>
<sequence>MASKQGQSPATLFICNSPTFSLLTSALNRSCTSPAHLLVRSPPNSRQSLRHHAARMAVSASSAPHPLLTDPRTRDAFLANDWGKRPVLFRNLLPDFCSPLSPDELAGLACEPGSHSRLILGNGTGPYELKLGPFEEDQFSKLPEENWTLLVQDANRLVPQLAQLLDSFSFIPNWRVDDVMVSYAAPGGGVGPHVDNYDVFLVQGLGQRLWQTAYTPISAAEELLVEPCDVRVLKDGFPADEEWILNPGDVLYVPPRFPHHGVSLDDQCMTFSVGFRAPTVADLMRGWVDDVAEQEGLDNVFFGDVASDIVKNADDPGRITTDAVEHAYAGVMDRLLRGEHLRKRFSTWFAQEVSQPKRFRGHEPDFEPLSDAKADELIETVLRNGNQIALRQQEGTVFTYFENDEGTAMYIDGEQWAVESVEIAQAICSARLLDACALSNMAESHPSIRNTLKQLFRADLLYVEDEI</sequence>
<name>R7Q099_CHOCR</name>
<comment type="function">
    <text evidence="3">Oxygenase that can act as both a histone lysine demethylase and a ribosomal histidine hydroxylase.</text>
</comment>
<comment type="similarity">
    <text evidence="3">Belongs to the ROX family.</text>
</comment>
<protein>
    <recommendedName>
        <fullName evidence="3">Bifunctional lysine-specific demethylase and histidyl-hydroxylase</fullName>
        <ecNumber evidence="3">1.14.11.-</ecNumber>
    </recommendedName>
</protein>
<dbReference type="InterPro" id="IPR039994">
    <property type="entry name" value="NO66-like"/>
</dbReference>
<comment type="cofactor">
    <cofactor evidence="3">
        <name>Fe(2+)</name>
        <dbReference type="ChEBI" id="CHEBI:29033"/>
    </cofactor>
    <text evidence="3">Binds 1 Fe(2+) ion per subunit.</text>
</comment>
<dbReference type="GO" id="GO:0005634">
    <property type="term" value="C:nucleus"/>
    <property type="evidence" value="ECO:0007669"/>
    <property type="project" value="UniProtKB-SubCell"/>
</dbReference>
<dbReference type="Pfam" id="PF08007">
    <property type="entry name" value="JmjC_2"/>
    <property type="match status" value="1"/>
</dbReference>
<dbReference type="PANTHER" id="PTHR13096:SF8">
    <property type="entry name" value="RIBOSOMAL OXYGENASE 1"/>
    <property type="match status" value="1"/>
</dbReference>
<evidence type="ECO:0000256" key="1">
    <source>
        <dbReference type="ARBA" id="ARBA00022723"/>
    </source>
</evidence>
<dbReference type="AlphaFoldDB" id="R7Q099"/>
<evidence type="ECO:0000256" key="2">
    <source>
        <dbReference type="ARBA" id="ARBA00023004"/>
    </source>
</evidence>
<keyword evidence="3" id="KW-0539">Nucleus</keyword>
<dbReference type="EC" id="1.14.11.-" evidence="3"/>
<proteinExistence type="inferred from homology"/>
<keyword evidence="2 3" id="KW-0408">Iron</keyword>
<dbReference type="GeneID" id="17319453"/>
<dbReference type="SUPFAM" id="SSF51197">
    <property type="entry name" value="Clavaminate synthase-like"/>
    <property type="match status" value="1"/>
</dbReference>
<dbReference type="PROSITE" id="PS51184">
    <property type="entry name" value="JMJC"/>
    <property type="match status" value="1"/>
</dbReference>
<evidence type="ECO:0000313" key="6">
    <source>
        <dbReference type="Proteomes" id="UP000012073"/>
    </source>
</evidence>
<dbReference type="Gene3D" id="3.40.366.30">
    <property type="entry name" value="50S ribosomal protein L16 arginine hydroxylase, Chain A, Domain 2"/>
    <property type="match status" value="1"/>
</dbReference>
<dbReference type="SMART" id="SM00558">
    <property type="entry name" value="JmjC"/>
    <property type="match status" value="1"/>
</dbReference>
<dbReference type="PANTHER" id="PTHR13096">
    <property type="entry name" value="MINA53 MYC INDUCED NUCLEAR ANTIGEN"/>
    <property type="match status" value="1"/>
</dbReference>
<accession>R7Q099</accession>
<evidence type="ECO:0000259" key="4">
    <source>
        <dbReference type="PROSITE" id="PS51184"/>
    </source>
</evidence>
<keyword evidence="3" id="KW-0804">Transcription</keyword>
<keyword evidence="1 3" id="KW-0479">Metal-binding</keyword>
<keyword evidence="6" id="KW-1185">Reference proteome</keyword>
<dbReference type="PhylomeDB" id="R7Q099"/>
<dbReference type="Gramene" id="CDF32072">
    <property type="protein sequence ID" value="CDF32072"/>
    <property type="gene ID" value="CHC_T00001320001"/>
</dbReference>
<dbReference type="InterPro" id="IPR003347">
    <property type="entry name" value="JmjC_dom"/>
</dbReference>
<dbReference type="KEGG" id="ccp:CHC_T00001320001"/>
<keyword evidence="3" id="KW-0223">Dioxygenase</keyword>
<organism evidence="5 6">
    <name type="scientific">Chondrus crispus</name>
    <name type="common">Carrageen Irish moss</name>
    <name type="synonym">Polymorpha crispa</name>
    <dbReference type="NCBI Taxonomy" id="2769"/>
    <lineage>
        <taxon>Eukaryota</taxon>
        <taxon>Rhodophyta</taxon>
        <taxon>Florideophyceae</taxon>
        <taxon>Rhodymeniophycidae</taxon>
        <taxon>Gigartinales</taxon>
        <taxon>Gigartinaceae</taxon>
        <taxon>Chondrus</taxon>
    </lineage>
</organism>
<evidence type="ECO:0000313" key="5">
    <source>
        <dbReference type="EMBL" id="CDF32072.1"/>
    </source>
</evidence>
<dbReference type="OMA" id="DDQCMTF"/>
<reference evidence="6" key="1">
    <citation type="journal article" date="2013" name="Proc. Natl. Acad. Sci. U.S.A.">
        <title>Genome structure and metabolic features in the red seaweed Chondrus crispus shed light on evolution of the Archaeplastida.</title>
        <authorList>
            <person name="Collen J."/>
            <person name="Porcel B."/>
            <person name="Carre W."/>
            <person name="Ball S.G."/>
            <person name="Chaparro C."/>
            <person name="Tonon T."/>
            <person name="Barbeyron T."/>
            <person name="Michel G."/>
            <person name="Noel B."/>
            <person name="Valentin K."/>
            <person name="Elias M."/>
            <person name="Artiguenave F."/>
            <person name="Arun A."/>
            <person name="Aury J.M."/>
            <person name="Barbosa-Neto J.F."/>
            <person name="Bothwell J.H."/>
            <person name="Bouget F.Y."/>
            <person name="Brillet L."/>
            <person name="Cabello-Hurtado F."/>
            <person name="Capella-Gutierrez S."/>
            <person name="Charrier B."/>
            <person name="Cladiere L."/>
            <person name="Cock J.M."/>
            <person name="Coelho S.M."/>
            <person name="Colleoni C."/>
            <person name="Czjzek M."/>
            <person name="Da Silva C."/>
            <person name="Delage L."/>
            <person name="Denoeud F."/>
            <person name="Deschamps P."/>
            <person name="Dittami S.M."/>
            <person name="Gabaldon T."/>
            <person name="Gachon C.M."/>
            <person name="Groisillier A."/>
            <person name="Herve C."/>
            <person name="Jabbari K."/>
            <person name="Katinka M."/>
            <person name="Kloareg B."/>
            <person name="Kowalczyk N."/>
            <person name="Labadie K."/>
            <person name="Leblanc C."/>
            <person name="Lopez P.J."/>
            <person name="McLachlan D.H."/>
            <person name="Meslet-Cladiere L."/>
            <person name="Moustafa A."/>
            <person name="Nehr Z."/>
            <person name="Nyvall Collen P."/>
            <person name="Panaud O."/>
            <person name="Partensky F."/>
            <person name="Poulain J."/>
            <person name="Rensing S.A."/>
            <person name="Rousvoal S."/>
            <person name="Samson G."/>
            <person name="Symeonidi A."/>
            <person name="Weissenbach J."/>
            <person name="Zambounis A."/>
            <person name="Wincker P."/>
            <person name="Boyen C."/>
        </authorList>
    </citation>
    <scope>NUCLEOTIDE SEQUENCE [LARGE SCALE GENOMIC DNA]</scope>
    <source>
        <strain evidence="6">cv. Stackhouse</strain>
    </source>
</reference>
<gene>
    <name evidence="5" type="ORF">CHC_T00001320001</name>
</gene>
<keyword evidence="3" id="KW-0805">Transcription regulation</keyword>
<dbReference type="EMBL" id="HG001459">
    <property type="protein sequence ID" value="CDF32072.1"/>
    <property type="molecule type" value="Genomic_DNA"/>
</dbReference>
<evidence type="ECO:0000256" key="3">
    <source>
        <dbReference type="RuleBase" id="RU366061"/>
    </source>
</evidence>
<dbReference type="Proteomes" id="UP000012073">
    <property type="component" value="Unassembled WGS sequence"/>
</dbReference>
<dbReference type="Gene3D" id="2.60.120.650">
    <property type="entry name" value="Cupin"/>
    <property type="match status" value="1"/>
</dbReference>
<dbReference type="RefSeq" id="XP_005711737.1">
    <property type="nucleotide sequence ID" value="XM_005711680.1"/>
</dbReference>